<dbReference type="AlphaFoldDB" id="A0A3L7JBV7"/>
<dbReference type="GO" id="GO:0005737">
    <property type="term" value="C:cytoplasm"/>
    <property type="evidence" value="ECO:0007669"/>
    <property type="project" value="UniProtKB-SubCell"/>
</dbReference>
<dbReference type="Pfam" id="PF03927">
    <property type="entry name" value="NapD"/>
    <property type="match status" value="1"/>
</dbReference>
<evidence type="ECO:0000256" key="4">
    <source>
        <dbReference type="HAMAP-Rule" id="MF_02200"/>
    </source>
</evidence>
<dbReference type="Gene3D" id="3.30.70.920">
    <property type="match status" value="1"/>
</dbReference>
<dbReference type="HAMAP" id="MF_02200">
    <property type="entry name" value="NapD"/>
    <property type="match status" value="1"/>
</dbReference>
<dbReference type="EMBL" id="RCWN01000001">
    <property type="protein sequence ID" value="RLQ87924.1"/>
    <property type="molecule type" value="Genomic_DNA"/>
</dbReference>
<comment type="function">
    <text evidence="4">Chaperone for NapA, the catalytic subunit of the periplasmic nitrate reductase. It binds directly and specifically to the twin-arginine signal peptide of NapA, preventing premature interaction with the Tat translocase and premature export.</text>
</comment>
<organism evidence="5 6">
    <name type="scientific">Notoacmeibacter ruber</name>
    <dbReference type="NCBI Taxonomy" id="2670375"/>
    <lineage>
        <taxon>Bacteria</taxon>
        <taxon>Pseudomonadati</taxon>
        <taxon>Pseudomonadota</taxon>
        <taxon>Alphaproteobacteria</taxon>
        <taxon>Hyphomicrobiales</taxon>
        <taxon>Notoacmeibacteraceae</taxon>
        <taxon>Notoacmeibacter</taxon>
    </lineage>
</organism>
<keyword evidence="6" id="KW-1185">Reference proteome</keyword>
<name>A0A3L7JBV7_9HYPH</name>
<dbReference type="PANTHER" id="PTHR38603">
    <property type="entry name" value="CHAPERONE NAPD"/>
    <property type="match status" value="1"/>
</dbReference>
<reference evidence="5 6" key="1">
    <citation type="submission" date="2018-10" db="EMBL/GenBank/DDBJ databases">
        <title>Notoacmeibacter sp. M2BS9Y-3-1, whole genome shotgun sequence.</title>
        <authorList>
            <person name="Tuo L."/>
        </authorList>
    </citation>
    <scope>NUCLEOTIDE SEQUENCE [LARGE SCALE GENOMIC DNA]</scope>
    <source>
        <strain evidence="5 6">M2BS9Y-3-1</strain>
    </source>
</reference>
<keyword evidence="3 4" id="KW-0143">Chaperone</keyword>
<dbReference type="Proteomes" id="UP000281094">
    <property type="component" value="Unassembled WGS sequence"/>
</dbReference>
<accession>A0A3L7JBV7</accession>
<dbReference type="InterPro" id="IPR005623">
    <property type="entry name" value="Chaperone_NapD_NO3_reduct"/>
</dbReference>
<dbReference type="PANTHER" id="PTHR38603:SF1">
    <property type="entry name" value="CHAPERONE NAPD"/>
    <property type="match status" value="1"/>
</dbReference>
<dbReference type="RefSeq" id="WP_121644887.1">
    <property type="nucleotide sequence ID" value="NZ_RCWN01000001.1"/>
</dbReference>
<comment type="subcellular location">
    <subcellularLocation>
        <location evidence="1 4">Cytoplasm</location>
    </subcellularLocation>
</comment>
<keyword evidence="2 4" id="KW-0963">Cytoplasm</keyword>
<evidence type="ECO:0000313" key="6">
    <source>
        <dbReference type="Proteomes" id="UP000281094"/>
    </source>
</evidence>
<protein>
    <recommendedName>
        <fullName evidence="4">Chaperone NapD</fullName>
    </recommendedName>
    <alternativeName>
        <fullName evidence="4">NapA signal peptide-binding chaperone NapD</fullName>
    </alternativeName>
</protein>
<sequence>MAEHHLSSLVVHALPAQLDAVARQVEDEGFEIHGRSETGKLVVTCEADHQRAMSDAITRIQLLPGVVAATLVFHHVEPDSSIEEAIQ</sequence>
<evidence type="ECO:0000256" key="2">
    <source>
        <dbReference type="ARBA" id="ARBA00022490"/>
    </source>
</evidence>
<comment type="similarity">
    <text evidence="4">Belongs to the NapD family.</text>
</comment>
<comment type="caution">
    <text evidence="5">The sequence shown here is derived from an EMBL/GenBank/DDBJ whole genome shotgun (WGS) entry which is preliminary data.</text>
</comment>
<gene>
    <name evidence="4" type="primary">napD</name>
    <name evidence="5" type="ORF">D8780_06595</name>
</gene>
<evidence type="ECO:0000313" key="5">
    <source>
        <dbReference type="EMBL" id="RLQ87924.1"/>
    </source>
</evidence>
<comment type="subunit">
    <text evidence="4">Interacts with the cytoplasmic NapA precursor.</text>
</comment>
<evidence type="ECO:0000256" key="1">
    <source>
        <dbReference type="ARBA" id="ARBA00004496"/>
    </source>
</evidence>
<dbReference type="GO" id="GO:0005048">
    <property type="term" value="F:signal sequence binding"/>
    <property type="evidence" value="ECO:0007669"/>
    <property type="project" value="UniProtKB-UniRule"/>
</dbReference>
<dbReference type="GO" id="GO:0051224">
    <property type="term" value="P:negative regulation of protein transport"/>
    <property type="evidence" value="ECO:0007669"/>
    <property type="project" value="UniProtKB-UniRule"/>
</dbReference>
<proteinExistence type="inferred from homology"/>
<evidence type="ECO:0000256" key="3">
    <source>
        <dbReference type="ARBA" id="ARBA00023186"/>
    </source>
</evidence>